<organism evidence="1 2">
    <name type="scientific">Lithocarpus litseifolius</name>
    <dbReference type="NCBI Taxonomy" id="425828"/>
    <lineage>
        <taxon>Eukaryota</taxon>
        <taxon>Viridiplantae</taxon>
        <taxon>Streptophyta</taxon>
        <taxon>Embryophyta</taxon>
        <taxon>Tracheophyta</taxon>
        <taxon>Spermatophyta</taxon>
        <taxon>Magnoliopsida</taxon>
        <taxon>eudicotyledons</taxon>
        <taxon>Gunneridae</taxon>
        <taxon>Pentapetalae</taxon>
        <taxon>rosids</taxon>
        <taxon>fabids</taxon>
        <taxon>Fagales</taxon>
        <taxon>Fagaceae</taxon>
        <taxon>Lithocarpus</taxon>
    </lineage>
</organism>
<protein>
    <recommendedName>
        <fullName evidence="3">RNase H type-1 domain-containing protein</fullName>
    </recommendedName>
</protein>
<dbReference type="EMBL" id="JAZDWU010000011">
    <property type="protein sequence ID" value="KAK9986509.1"/>
    <property type="molecule type" value="Genomic_DNA"/>
</dbReference>
<sequence length="118" mass="13164">MERHILRKSGPLVCKVVHDNEGRRGDGRAMGMGIGEEAKKFEKEKKRKFKQSGYAYEAKDLKGDPILVGEPSSVSTSYPATFQDAIVEVAIKARDLGFRQISFVSDCKRIEQVCNGRS</sequence>
<name>A0AAW2BNW2_9ROSI</name>
<dbReference type="AlphaFoldDB" id="A0AAW2BNW2"/>
<keyword evidence="2" id="KW-1185">Reference proteome</keyword>
<dbReference type="Proteomes" id="UP001459277">
    <property type="component" value="Unassembled WGS sequence"/>
</dbReference>
<evidence type="ECO:0000313" key="1">
    <source>
        <dbReference type="EMBL" id="KAK9986509.1"/>
    </source>
</evidence>
<gene>
    <name evidence="1" type="ORF">SO802_031460</name>
</gene>
<evidence type="ECO:0000313" key="2">
    <source>
        <dbReference type="Proteomes" id="UP001459277"/>
    </source>
</evidence>
<evidence type="ECO:0008006" key="3">
    <source>
        <dbReference type="Google" id="ProtNLM"/>
    </source>
</evidence>
<proteinExistence type="predicted"/>
<comment type="caution">
    <text evidence="1">The sequence shown here is derived from an EMBL/GenBank/DDBJ whole genome shotgun (WGS) entry which is preliminary data.</text>
</comment>
<accession>A0AAW2BNW2</accession>
<reference evidence="1 2" key="1">
    <citation type="submission" date="2024-01" db="EMBL/GenBank/DDBJ databases">
        <title>A telomere-to-telomere, gap-free genome of sweet tea (Lithocarpus litseifolius).</title>
        <authorList>
            <person name="Zhou J."/>
        </authorList>
    </citation>
    <scope>NUCLEOTIDE SEQUENCE [LARGE SCALE GENOMIC DNA]</scope>
    <source>
        <strain evidence="1">Zhou-2022a</strain>
        <tissue evidence="1">Leaf</tissue>
    </source>
</reference>